<dbReference type="OrthoDB" id="10047078at2759"/>
<dbReference type="EMBL" id="KN881675">
    <property type="protein sequence ID" value="KIY50467.1"/>
    <property type="molecule type" value="Genomic_DNA"/>
</dbReference>
<dbReference type="Gene3D" id="3.40.640.10">
    <property type="entry name" value="Type I PLP-dependent aspartate aminotransferase-like (Major domain)"/>
    <property type="match status" value="1"/>
</dbReference>
<keyword evidence="2" id="KW-0663">Pyridoxal phosphate</keyword>
<dbReference type="InterPro" id="IPR000277">
    <property type="entry name" value="Cys/Met-Metab_PyrdxlP-dep_enz"/>
</dbReference>
<dbReference type="Proteomes" id="UP000054144">
    <property type="component" value="Unassembled WGS sequence"/>
</dbReference>
<dbReference type="PANTHER" id="PTHR42699">
    <property type="match status" value="1"/>
</dbReference>
<evidence type="ECO:0000313" key="5">
    <source>
        <dbReference type="Proteomes" id="UP000054144"/>
    </source>
</evidence>
<dbReference type="AlphaFoldDB" id="A0A0D7AGB9"/>
<organism evidence="4 5">
    <name type="scientific">Fistulina hepatica ATCC 64428</name>
    <dbReference type="NCBI Taxonomy" id="1128425"/>
    <lineage>
        <taxon>Eukaryota</taxon>
        <taxon>Fungi</taxon>
        <taxon>Dikarya</taxon>
        <taxon>Basidiomycota</taxon>
        <taxon>Agaricomycotina</taxon>
        <taxon>Agaricomycetes</taxon>
        <taxon>Agaricomycetidae</taxon>
        <taxon>Agaricales</taxon>
        <taxon>Fistulinaceae</taxon>
        <taxon>Fistulina</taxon>
    </lineage>
</organism>
<dbReference type="Pfam" id="PF01053">
    <property type="entry name" value="Cys_Met_Meta_PP"/>
    <property type="match status" value="1"/>
</dbReference>
<dbReference type="SUPFAM" id="SSF53383">
    <property type="entry name" value="PLP-dependent transferases"/>
    <property type="match status" value="1"/>
</dbReference>
<keyword evidence="4" id="KW-0808">Transferase</keyword>
<dbReference type="InterPro" id="IPR015424">
    <property type="entry name" value="PyrdxlP-dep_Trfase"/>
</dbReference>
<gene>
    <name evidence="4" type="ORF">FISHEDRAFT_16952</name>
</gene>
<proteinExistence type="predicted"/>
<dbReference type="GO" id="GO:0003962">
    <property type="term" value="F:cystathionine gamma-synthase activity"/>
    <property type="evidence" value="ECO:0007669"/>
    <property type="project" value="TreeGrafter"/>
</dbReference>
<comment type="cofactor">
    <cofactor evidence="1">
        <name>pyridoxal 5'-phosphate</name>
        <dbReference type="ChEBI" id="CHEBI:597326"/>
    </cofactor>
</comment>
<name>A0A0D7AGB9_9AGAR</name>
<evidence type="ECO:0000256" key="1">
    <source>
        <dbReference type="ARBA" id="ARBA00001933"/>
    </source>
</evidence>
<dbReference type="PANTHER" id="PTHR42699:SF1">
    <property type="entry name" value="CYSTATHIONINE GAMMA-SYNTHASE-RELATED"/>
    <property type="match status" value="1"/>
</dbReference>
<evidence type="ECO:0000256" key="3">
    <source>
        <dbReference type="SAM" id="MobiDB-lite"/>
    </source>
</evidence>
<sequence length="639" mass="71228">LGLPVPPSTPHAISVSLPTWRDNVAYEEGDPRVANAMVTGYPRFFIHRSIQRLAAFCEQRFALLGEKCMLFSSRTIAVECRSFITRRAREDEKWQISCNGPQDFTTRAVHFLITSEDAIVLVSSAPVDLHIVIFPASAFPLAKQFWQHSGLGISSRLADHCLAILETNKARSTPPLSPKFANNHYGARNFYGSKPAAIFHAIETTPSDLPLDQATYVEERYGRNLPLSYGAAAKRALRRRIAGVVRNDGPQMELERSADNVPADDNTDANHPLQPSSRVSSLTEEDVFLYPCGMAAIWSAHQLALRSWSTVHKDQPVPKSVMFGFPYTDTLKCLEKWGPGCHFLGHGTDADIEELERMLENQVHETDDNTTPSVLALFTEFPSNPLLRSADLGRLRGLADKYGFLIVVDDTIGTFANVDVMSHTENGKTRPLADIVVSSLSKIFSGDANVMAGSLVLNPASRHYSRLKKTLASTYEDSFFDEDAIYLERNSRDFRARIHRVDHNTQALCTYLVKQKISADVTGRNKAIKEVWYPRYTTPERYEACRVKDGCYGSVFSLTFSSLAVSRAFFDAMRCYKGPSLGTNFTLASPFAVLAHFKELDWAAQYGVEEGLVRVSVGMEDTDQLLADFEHALECAEEV</sequence>
<dbReference type="InterPro" id="IPR015421">
    <property type="entry name" value="PyrdxlP-dep_Trfase_major"/>
</dbReference>
<dbReference type="GO" id="GO:0019346">
    <property type="term" value="P:transsulfuration"/>
    <property type="evidence" value="ECO:0007669"/>
    <property type="project" value="InterPro"/>
</dbReference>
<dbReference type="InterPro" id="IPR015422">
    <property type="entry name" value="PyrdxlP-dep_Trfase_small"/>
</dbReference>
<keyword evidence="5" id="KW-1185">Reference proteome</keyword>
<dbReference type="Gene3D" id="3.90.1150.10">
    <property type="entry name" value="Aspartate Aminotransferase, domain 1"/>
    <property type="match status" value="1"/>
</dbReference>
<feature type="non-terminal residue" evidence="4">
    <location>
        <position position="639"/>
    </location>
</feature>
<feature type="region of interest" description="Disordered" evidence="3">
    <location>
        <begin position="248"/>
        <end position="278"/>
    </location>
</feature>
<dbReference type="GO" id="GO:0030170">
    <property type="term" value="F:pyridoxal phosphate binding"/>
    <property type="evidence" value="ECO:0007669"/>
    <property type="project" value="InterPro"/>
</dbReference>
<dbReference type="InterPro" id="IPR051750">
    <property type="entry name" value="Trans-sulfuration_enzymes"/>
</dbReference>
<evidence type="ECO:0000313" key="4">
    <source>
        <dbReference type="EMBL" id="KIY50467.1"/>
    </source>
</evidence>
<accession>A0A0D7AGB9</accession>
<feature type="non-terminal residue" evidence="4">
    <location>
        <position position="1"/>
    </location>
</feature>
<evidence type="ECO:0000256" key="2">
    <source>
        <dbReference type="ARBA" id="ARBA00022898"/>
    </source>
</evidence>
<dbReference type="FunFam" id="3.90.1150.10:FF:000063">
    <property type="entry name" value="Probable cystathionine gamma-synthase"/>
    <property type="match status" value="1"/>
</dbReference>
<protein>
    <submittedName>
        <fullName evidence="4">PLP-dependent transferase</fullName>
    </submittedName>
</protein>
<reference evidence="4 5" key="1">
    <citation type="journal article" date="2015" name="Fungal Genet. Biol.">
        <title>Evolution of novel wood decay mechanisms in Agaricales revealed by the genome sequences of Fistulina hepatica and Cylindrobasidium torrendii.</title>
        <authorList>
            <person name="Floudas D."/>
            <person name="Held B.W."/>
            <person name="Riley R."/>
            <person name="Nagy L.G."/>
            <person name="Koehler G."/>
            <person name="Ransdell A.S."/>
            <person name="Younus H."/>
            <person name="Chow J."/>
            <person name="Chiniquy J."/>
            <person name="Lipzen A."/>
            <person name="Tritt A."/>
            <person name="Sun H."/>
            <person name="Haridas S."/>
            <person name="LaButti K."/>
            <person name="Ohm R.A."/>
            <person name="Kues U."/>
            <person name="Blanchette R.A."/>
            <person name="Grigoriev I.V."/>
            <person name="Minto R.E."/>
            <person name="Hibbett D.S."/>
        </authorList>
    </citation>
    <scope>NUCLEOTIDE SEQUENCE [LARGE SCALE GENOMIC DNA]</scope>
    <source>
        <strain evidence="4 5">ATCC 64428</strain>
    </source>
</reference>